<keyword evidence="3" id="KW-0998">Cell outer membrane</keyword>
<feature type="domain" description="Outer membrane protein beta-barrel" evidence="4">
    <location>
        <begin position="79"/>
        <end position="414"/>
    </location>
</feature>
<dbReference type="Proteomes" id="UP000286211">
    <property type="component" value="Unassembled WGS sequence"/>
</dbReference>
<evidence type="ECO:0000313" key="5">
    <source>
        <dbReference type="EMBL" id="RHK11166.1"/>
    </source>
</evidence>
<proteinExistence type="predicted"/>
<comment type="caution">
    <text evidence="5">The sequence shown here is derived from an EMBL/GenBank/DDBJ whole genome shotgun (WGS) entry which is preliminary data.</text>
</comment>
<accession>A0A415F5Q5</accession>
<dbReference type="InterPro" id="IPR036942">
    <property type="entry name" value="Beta-barrel_TonB_sf"/>
</dbReference>
<gene>
    <name evidence="5" type="ORF">DW079_05270</name>
</gene>
<evidence type="ECO:0000256" key="3">
    <source>
        <dbReference type="ARBA" id="ARBA00023237"/>
    </source>
</evidence>
<dbReference type="Gene3D" id="2.40.170.20">
    <property type="entry name" value="TonB-dependent receptor, beta-barrel domain"/>
    <property type="match status" value="1"/>
</dbReference>
<evidence type="ECO:0000256" key="1">
    <source>
        <dbReference type="ARBA" id="ARBA00004442"/>
    </source>
</evidence>
<protein>
    <submittedName>
        <fullName evidence="5">TonB-dependent receptor</fullName>
    </submittedName>
</protein>
<keyword evidence="2" id="KW-0472">Membrane</keyword>
<dbReference type="AlphaFoldDB" id="A0A415F5Q5"/>
<dbReference type="Pfam" id="PF14905">
    <property type="entry name" value="OMP_b-brl_3"/>
    <property type="match status" value="1"/>
</dbReference>
<sequence length="455" mass="51530">MRNNEFFGKFGFSWMINEHHSIGAYYMNGAALQKPNSDYSSTSYADGELDEEVSAVKRGRKHTVPKHHANIYYNGEVGKLGIDFNLDYMWRKKRETSDQEETNGNQQQKMVASTSIGHSRMFAEKLVLSYPLWKGQIEVGNEYIASQMLNDFHINMATIGNSNTKSDEKNMAGFFSIGQQLGKIAVEAGLRYEHVTFKYTENGQLKEDQSKTYNNVFPSLSISTEIGKTQWALSYTSKTQRPSYEDLDGTVTYVNRLLLGSGNPYLSPVKIHSVELMGAWKQFFAKVSYDYKKDAIINISKPYGENGEMKYLTLENAPKIQELQAFVGAQFQVGIWQPKVNAGIIKQWFSGEYLGEHKSFGNPLGIVQFQNAIHLPGDIWMNIDMEWNSRGNKENMQLSSSSSLNAKLYKAFCKIVSRLHWKVTTSSTRAIVTYYSTIRMSRFGKATPAIAVPCS</sequence>
<name>A0A415F5Q5_9BACT</name>
<comment type="subcellular location">
    <subcellularLocation>
        <location evidence="1">Cell outer membrane</location>
    </subcellularLocation>
</comment>
<evidence type="ECO:0000313" key="6">
    <source>
        <dbReference type="Proteomes" id="UP000286211"/>
    </source>
</evidence>
<dbReference type="SUPFAM" id="SSF56935">
    <property type="entry name" value="Porins"/>
    <property type="match status" value="1"/>
</dbReference>
<evidence type="ECO:0000259" key="4">
    <source>
        <dbReference type="Pfam" id="PF14905"/>
    </source>
</evidence>
<reference evidence="5 6" key="1">
    <citation type="submission" date="2018-08" db="EMBL/GenBank/DDBJ databases">
        <title>A genome reference for cultivated species of the human gut microbiota.</title>
        <authorList>
            <person name="Zou Y."/>
            <person name="Xue W."/>
            <person name="Luo G."/>
        </authorList>
    </citation>
    <scope>NUCLEOTIDE SEQUENCE [LARGE SCALE GENOMIC DNA]</scope>
    <source>
        <strain evidence="5 6">AF46-2NS</strain>
    </source>
</reference>
<organism evidence="5 6">
    <name type="scientific">Segatella copri</name>
    <dbReference type="NCBI Taxonomy" id="165179"/>
    <lineage>
        <taxon>Bacteria</taxon>
        <taxon>Pseudomonadati</taxon>
        <taxon>Bacteroidota</taxon>
        <taxon>Bacteroidia</taxon>
        <taxon>Bacteroidales</taxon>
        <taxon>Prevotellaceae</taxon>
        <taxon>Segatella</taxon>
    </lineage>
</organism>
<dbReference type="EMBL" id="QRNB01000020">
    <property type="protein sequence ID" value="RHK11166.1"/>
    <property type="molecule type" value="Genomic_DNA"/>
</dbReference>
<keyword evidence="5" id="KW-0675">Receptor</keyword>
<dbReference type="GO" id="GO:0009279">
    <property type="term" value="C:cell outer membrane"/>
    <property type="evidence" value="ECO:0007669"/>
    <property type="project" value="UniProtKB-SubCell"/>
</dbReference>
<dbReference type="InterPro" id="IPR041700">
    <property type="entry name" value="OMP_b-brl_3"/>
</dbReference>
<evidence type="ECO:0000256" key="2">
    <source>
        <dbReference type="ARBA" id="ARBA00023136"/>
    </source>
</evidence>